<feature type="transmembrane region" description="Helical" evidence="1">
    <location>
        <begin position="98"/>
        <end position="128"/>
    </location>
</feature>
<accession>A0A6J6PRU3</accession>
<proteinExistence type="predicted"/>
<dbReference type="EMBL" id="CAEZXP010000004">
    <property type="protein sequence ID" value="CAB4701499.1"/>
    <property type="molecule type" value="Genomic_DNA"/>
</dbReference>
<keyword evidence="1" id="KW-1133">Transmembrane helix</keyword>
<gene>
    <name evidence="2" type="ORF">UFOPK2399_01393</name>
</gene>
<feature type="transmembrane region" description="Helical" evidence="1">
    <location>
        <begin position="57"/>
        <end position="78"/>
    </location>
</feature>
<keyword evidence="1" id="KW-0812">Transmembrane</keyword>
<reference evidence="2" key="1">
    <citation type="submission" date="2020-05" db="EMBL/GenBank/DDBJ databases">
        <authorList>
            <person name="Chiriac C."/>
            <person name="Salcher M."/>
            <person name="Ghai R."/>
            <person name="Kavagutti S V."/>
        </authorList>
    </citation>
    <scope>NUCLEOTIDE SEQUENCE</scope>
</reference>
<feature type="transmembrane region" description="Helical" evidence="1">
    <location>
        <begin position="186"/>
        <end position="206"/>
    </location>
</feature>
<name>A0A6J6PRU3_9ZZZZ</name>
<organism evidence="2">
    <name type="scientific">freshwater metagenome</name>
    <dbReference type="NCBI Taxonomy" id="449393"/>
    <lineage>
        <taxon>unclassified sequences</taxon>
        <taxon>metagenomes</taxon>
        <taxon>ecological metagenomes</taxon>
    </lineage>
</organism>
<protein>
    <submittedName>
        <fullName evidence="2">Unannotated protein</fullName>
    </submittedName>
</protein>
<sequence length="227" mass="24529">MAELPKALPPETRTVGQLVAETIKLYQGRFWLVLPLGLPLALLDQAAYGHGNPQTRALLIAAFAPLLSLAYAQGAAVVNGKPLDRATAFWGVVSGTVVMVPAALLFTWFALAAIAYLGLVGLVVPVAVIERRRLLQALRRAGELGRADYIHSVGSLATLVIVYYLTRNVLLTLLHGQADNTIRIAAFLADVVLAPLMVAGGALLYVDQEARFRLGRPRRRRRSKSTT</sequence>
<evidence type="ECO:0000313" key="2">
    <source>
        <dbReference type="EMBL" id="CAB4701499.1"/>
    </source>
</evidence>
<feature type="transmembrane region" description="Helical" evidence="1">
    <location>
        <begin position="149"/>
        <end position="166"/>
    </location>
</feature>
<evidence type="ECO:0000256" key="1">
    <source>
        <dbReference type="SAM" id="Phobius"/>
    </source>
</evidence>
<dbReference type="AlphaFoldDB" id="A0A6J6PRU3"/>
<keyword evidence="1" id="KW-0472">Membrane</keyword>